<dbReference type="PANTHER" id="PTHR18964:SF169">
    <property type="entry name" value="N-ACETYLMANNOSAMINE KINASE"/>
    <property type="match status" value="1"/>
</dbReference>
<dbReference type="InterPro" id="IPR000600">
    <property type="entry name" value="ROK"/>
</dbReference>
<reference evidence="3 4" key="1">
    <citation type="submission" date="2020-07" db="EMBL/GenBank/DDBJ databases">
        <title>Sequencing the genomes of 1000 actinobacteria strains.</title>
        <authorList>
            <person name="Klenk H.-P."/>
        </authorList>
    </citation>
    <scope>NUCLEOTIDE SEQUENCE [LARGE SCALE GENOMIC DNA]</scope>
    <source>
        <strain evidence="3 4">DSM 17380</strain>
    </source>
</reference>
<keyword evidence="3" id="KW-0808">Transferase</keyword>
<protein>
    <submittedName>
        <fullName evidence="3">Glucokinase</fullName>
        <ecNumber evidence="3">2.7.1.2</ecNumber>
    </submittedName>
</protein>
<dbReference type="EMBL" id="JACCBD010000001">
    <property type="protein sequence ID" value="NYD28312.1"/>
    <property type="molecule type" value="Genomic_DNA"/>
</dbReference>
<dbReference type="AlphaFoldDB" id="A0A852RNU8"/>
<feature type="region of interest" description="Disordered" evidence="2">
    <location>
        <begin position="331"/>
        <end position="360"/>
    </location>
</feature>
<accession>A0A852RNU8</accession>
<organism evidence="3 4">
    <name type="scientific">Leucobacter aridicollis</name>
    <dbReference type="NCBI Taxonomy" id="283878"/>
    <lineage>
        <taxon>Bacteria</taxon>
        <taxon>Bacillati</taxon>
        <taxon>Actinomycetota</taxon>
        <taxon>Actinomycetes</taxon>
        <taxon>Micrococcales</taxon>
        <taxon>Microbacteriaceae</taxon>
        <taxon>Leucobacter</taxon>
    </lineage>
</organism>
<dbReference type="GO" id="GO:0004340">
    <property type="term" value="F:glucokinase activity"/>
    <property type="evidence" value="ECO:0007669"/>
    <property type="project" value="UniProtKB-EC"/>
</dbReference>
<dbReference type="SUPFAM" id="SSF53067">
    <property type="entry name" value="Actin-like ATPase domain"/>
    <property type="match status" value="1"/>
</dbReference>
<keyword evidence="4" id="KW-1185">Reference proteome</keyword>
<dbReference type="Gene3D" id="3.30.420.40">
    <property type="match status" value="2"/>
</dbReference>
<evidence type="ECO:0000256" key="1">
    <source>
        <dbReference type="ARBA" id="ARBA00006479"/>
    </source>
</evidence>
<comment type="similarity">
    <text evidence="1">Belongs to the ROK (NagC/XylR) family.</text>
</comment>
<name>A0A852RNU8_9MICO</name>
<dbReference type="Proteomes" id="UP000586095">
    <property type="component" value="Unassembled WGS sequence"/>
</dbReference>
<dbReference type="EC" id="2.7.1.2" evidence="3"/>
<evidence type="ECO:0000313" key="4">
    <source>
        <dbReference type="Proteomes" id="UP000586095"/>
    </source>
</evidence>
<dbReference type="RefSeq" id="WP_185987975.1">
    <property type="nucleotide sequence ID" value="NZ_BAAALZ010000004.1"/>
</dbReference>
<evidence type="ECO:0000313" key="3">
    <source>
        <dbReference type="EMBL" id="NYD28312.1"/>
    </source>
</evidence>
<proteinExistence type="inferred from homology"/>
<dbReference type="Pfam" id="PF00480">
    <property type="entry name" value="ROK"/>
    <property type="match status" value="1"/>
</dbReference>
<evidence type="ECO:0000256" key="2">
    <source>
        <dbReference type="SAM" id="MobiDB-lite"/>
    </source>
</evidence>
<dbReference type="PANTHER" id="PTHR18964">
    <property type="entry name" value="ROK (REPRESSOR, ORF, KINASE) FAMILY"/>
    <property type="match status" value="1"/>
</dbReference>
<dbReference type="InterPro" id="IPR043129">
    <property type="entry name" value="ATPase_NBD"/>
</dbReference>
<sequence length="360" mass="34657">MSAPVPGGAGDPSGVVVAVDIGGTKIAAGIVGRDLAIRGHARVATPARDGSAAIVAAVAELVTTVLAGEPGLRPLAVGIGTAGTVDVRAGRIVAATDTLRGWAGTDLAAEVSLALARVGGPPVVVQNDVDAHAWGEAARGAAAGYPSALVVAVGTGIGAGILIDTATGQTPLRGAHHGGGDLAHVPASGAEHLRCTCGRAGHLEAIGSGIGLHQHYVSLSGDRNAADAREVAARATAGNAHAARAIAESAAAVGRGIAAAVAILDPAAVVVSGSVPSIGAAWWEPMVAALRAELTDDRRDLPVLHGALGGDAPLVGAAAHAWAFLDHAAGPAGPPASTAPPGAPASTAPPGPSDTNGVPA</sequence>
<comment type="caution">
    <text evidence="3">The sequence shown here is derived from an EMBL/GenBank/DDBJ whole genome shotgun (WGS) entry which is preliminary data.</text>
</comment>
<keyword evidence="3" id="KW-0418">Kinase</keyword>
<feature type="compositionally biased region" description="Pro residues" evidence="2">
    <location>
        <begin position="332"/>
        <end position="352"/>
    </location>
</feature>
<gene>
    <name evidence="3" type="ORF">BJ960_003115</name>
</gene>